<dbReference type="GO" id="GO:0005886">
    <property type="term" value="C:plasma membrane"/>
    <property type="evidence" value="ECO:0007669"/>
    <property type="project" value="UniProtKB-SubCell"/>
</dbReference>
<dbReference type="OrthoDB" id="5298727at2"/>
<dbReference type="RefSeq" id="WP_081756443.1">
    <property type="nucleotide sequence ID" value="NZ_CBTK010000261.1"/>
</dbReference>
<feature type="transmembrane region" description="Helical" evidence="10">
    <location>
        <begin position="58"/>
        <end position="80"/>
    </location>
</feature>
<feature type="transmembrane region" description="Helical" evidence="10">
    <location>
        <begin position="127"/>
        <end position="146"/>
    </location>
</feature>
<evidence type="ECO:0000256" key="1">
    <source>
        <dbReference type="ARBA" id="ARBA00004533"/>
    </source>
</evidence>
<evidence type="ECO:0000313" key="13">
    <source>
        <dbReference type="Proteomes" id="UP000019184"/>
    </source>
</evidence>
<dbReference type="AlphaFoldDB" id="A0A7U7J569"/>
<keyword evidence="3 10" id="KW-0813">Transport</keyword>
<evidence type="ECO:0000256" key="6">
    <source>
        <dbReference type="ARBA" id="ARBA00022692"/>
    </source>
</evidence>
<comment type="subcellular location">
    <subcellularLocation>
        <location evidence="1">Cell inner membrane</location>
    </subcellularLocation>
    <subcellularLocation>
        <location evidence="2 10">Cell membrane</location>
        <topology evidence="2 10">Multi-pass membrane protein</topology>
    </subcellularLocation>
</comment>
<dbReference type="EMBL" id="CBTK010000261">
    <property type="protein sequence ID" value="CDH46402.1"/>
    <property type="molecule type" value="Genomic_DNA"/>
</dbReference>
<reference evidence="12 13" key="1">
    <citation type="journal article" date="2014" name="ISME J.">
        <title>Candidatus Competibacter-lineage genomes retrieved from metagenomes reveal functional metabolic diversity.</title>
        <authorList>
            <person name="McIlroy S.J."/>
            <person name="Albertsen M."/>
            <person name="Andresen E.K."/>
            <person name="Saunders A.M."/>
            <person name="Kristiansen R."/>
            <person name="Stokholm-Bjerregaard M."/>
            <person name="Nielsen K.L."/>
            <person name="Nielsen P.H."/>
        </authorList>
    </citation>
    <scope>NUCLEOTIDE SEQUENCE [LARGE SCALE GENOMIC DNA]</scope>
    <source>
        <strain evidence="12 13">Run_B_J11</strain>
    </source>
</reference>
<evidence type="ECO:0000256" key="10">
    <source>
        <dbReference type="RuleBase" id="RU363032"/>
    </source>
</evidence>
<keyword evidence="5" id="KW-0997">Cell inner membrane</keyword>
<dbReference type="NCBIfam" id="TIGR01183">
    <property type="entry name" value="ntrB"/>
    <property type="match status" value="1"/>
</dbReference>
<keyword evidence="4" id="KW-1003">Cell membrane</keyword>
<dbReference type="PANTHER" id="PTHR30151">
    <property type="entry name" value="ALKANE SULFONATE ABC TRANSPORTER-RELATED, MEMBRANE SUBUNIT"/>
    <property type="match status" value="1"/>
</dbReference>
<evidence type="ECO:0000256" key="7">
    <source>
        <dbReference type="ARBA" id="ARBA00022989"/>
    </source>
</evidence>
<keyword evidence="9 10" id="KW-0472">Membrane</keyword>
<dbReference type="InterPro" id="IPR035906">
    <property type="entry name" value="MetI-like_sf"/>
</dbReference>
<evidence type="ECO:0000256" key="9">
    <source>
        <dbReference type="ARBA" id="ARBA00023136"/>
    </source>
</evidence>
<keyword evidence="8" id="KW-0406">Ion transport</keyword>
<evidence type="ECO:0000256" key="2">
    <source>
        <dbReference type="ARBA" id="ARBA00004651"/>
    </source>
</evidence>
<dbReference type="Gene3D" id="1.10.3720.10">
    <property type="entry name" value="MetI-like"/>
    <property type="match status" value="1"/>
</dbReference>
<comment type="caution">
    <text evidence="12">The sequence shown here is derived from an EMBL/GenBank/DDBJ whole genome shotgun (WGS) entry which is preliminary data.</text>
</comment>
<keyword evidence="6 10" id="KW-0812">Transmembrane</keyword>
<evidence type="ECO:0000256" key="4">
    <source>
        <dbReference type="ARBA" id="ARBA00022475"/>
    </source>
</evidence>
<protein>
    <submittedName>
        <fullName evidence="12">Nitrate transporter, inner membrane subunit</fullName>
    </submittedName>
</protein>
<feature type="domain" description="ABC transmembrane type-1" evidence="11">
    <location>
        <begin position="120"/>
        <end position="301"/>
    </location>
</feature>
<sequence length="312" mass="33825">MSNKVIALTITPPIVAETAPVVKVRPPVREAANVERQPPASPAYNFPPVSKARLRAAALTRAIVLPTLVFLVVLAIWTFVNAKITSDIPTPAATWARAVEIFSNPFYVAGPNDMGIGWQVLYSLGRVMAGFALAVIVGIPVGFLMGASRAFYQACYPLVQILRPVSPLAWLPIGLLVFQAKDPSAIFVIFITSIWPVIVNTAAGVQAIPQDYLNVARVLRLGKLEVTRRILIPATLPHILTGMRLSLSVAWMVIVAAEMLTGGVGIGFYVWDEWNNLNVASIIVAIGLIGLVGIALESVMNLAQRHFDYNRR</sequence>
<dbReference type="GO" id="GO:0015112">
    <property type="term" value="F:nitrate transmembrane transporter activity"/>
    <property type="evidence" value="ECO:0007669"/>
    <property type="project" value="InterPro"/>
</dbReference>
<evidence type="ECO:0000256" key="3">
    <source>
        <dbReference type="ARBA" id="ARBA00022448"/>
    </source>
</evidence>
<feature type="transmembrane region" description="Helical" evidence="10">
    <location>
        <begin position="249"/>
        <end position="271"/>
    </location>
</feature>
<dbReference type="SUPFAM" id="SSF161098">
    <property type="entry name" value="MetI-like"/>
    <property type="match status" value="1"/>
</dbReference>
<dbReference type="FunFam" id="1.10.3720.10:FF:000003">
    <property type="entry name" value="Aliphatic sulfonate ABC transporter permease"/>
    <property type="match status" value="1"/>
</dbReference>
<feature type="transmembrane region" description="Helical" evidence="10">
    <location>
        <begin position="184"/>
        <end position="203"/>
    </location>
</feature>
<comment type="similarity">
    <text evidence="10">Belongs to the binding-protein-dependent transport system permease family.</text>
</comment>
<feature type="transmembrane region" description="Helical" evidence="10">
    <location>
        <begin position="277"/>
        <end position="303"/>
    </location>
</feature>
<dbReference type="Pfam" id="PF00528">
    <property type="entry name" value="BPD_transp_1"/>
    <property type="match status" value="1"/>
</dbReference>
<dbReference type="PROSITE" id="PS50928">
    <property type="entry name" value="ABC_TM1"/>
    <property type="match status" value="1"/>
</dbReference>
<keyword evidence="7 10" id="KW-1133">Transmembrane helix</keyword>
<evidence type="ECO:0000313" key="12">
    <source>
        <dbReference type="EMBL" id="CDH46402.1"/>
    </source>
</evidence>
<keyword evidence="13" id="KW-1185">Reference proteome</keyword>
<dbReference type="CDD" id="cd06261">
    <property type="entry name" value="TM_PBP2"/>
    <property type="match status" value="1"/>
</dbReference>
<dbReference type="GO" id="GO:0042918">
    <property type="term" value="P:alkanesulfonate transmembrane transport"/>
    <property type="evidence" value="ECO:0007669"/>
    <property type="project" value="UniProtKB-ARBA"/>
</dbReference>
<evidence type="ECO:0000256" key="5">
    <source>
        <dbReference type="ARBA" id="ARBA00022519"/>
    </source>
</evidence>
<proteinExistence type="inferred from homology"/>
<organism evidence="12 13">
    <name type="scientific">Candidatus Contendobacter odensis Run_B_J11</name>
    <dbReference type="NCBI Taxonomy" id="1400861"/>
    <lineage>
        <taxon>Bacteria</taxon>
        <taxon>Pseudomonadati</taxon>
        <taxon>Pseudomonadota</taxon>
        <taxon>Gammaproteobacteria</taxon>
        <taxon>Candidatus Competibacteraceae</taxon>
        <taxon>Candidatus Contendibacter</taxon>
    </lineage>
</organism>
<dbReference type="InterPro" id="IPR000515">
    <property type="entry name" value="MetI-like"/>
</dbReference>
<evidence type="ECO:0000259" key="11">
    <source>
        <dbReference type="PROSITE" id="PS50928"/>
    </source>
</evidence>
<name>A0A7U7J569_9GAMM</name>
<dbReference type="PANTHER" id="PTHR30151:SF7">
    <property type="entry name" value="NITRATE IMPORT PERMEASE PROTEIN NRTB"/>
    <property type="match status" value="1"/>
</dbReference>
<dbReference type="Proteomes" id="UP000019184">
    <property type="component" value="Unassembled WGS sequence"/>
</dbReference>
<dbReference type="GO" id="GO:0006811">
    <property type="term" value="P:monoatomic ion transport"/>
    <property type="evidence" value="ECO:0007669"/>
    <property type="project" value="UniProtKB-KW"/>
</dbReference>
<evidence type="ECO:0000256" key="8">
    <source>
        <dbReference type="ARBA" id="ARBA00023065"/>
    </source>
</evidence>
<gene>
    <name evidence="12" type="primary">nasE</name>
    <name evidence="12" type="ORF">BN874_460023</name>
</gene>
<accession>A0A7U7J569</accession>
<dbReference type="InterPro" id="IPR005889">
    <property type="entry name" value="NtrB"/>
</dbReference>